<name>A0ABN9YCJ2_9DINO</name>
<gene>
    <name evidence="1" type="ORF">PCOR1329_LOCUS84177</name>
</gene>
<dbReference type="EMBL" id="CAUYUJ010022281">
    <property type="protein sequence ID" value="CAK0909864.1"/>
    <property type="molecule type" value="Genomic_DNA"/>
</dbReference>
<protein>
    <submittedName>
        <fullName evidence="1">Uncharacterized protein</fullName>
    </submittedName>
</protein>
<sequence length="855" mass="96822">MLVLQTASAQSKLPSQLDRSKVRKFQSSIEQQGLDVSRWGDQGSKALDQLYWETMEQRGCHFVKGSDGRLERVVRLVKVKLVADIFGVEHTLYSRMQFMHDGQQVERKQVLLRKLRWRIHPDDDTLSAGDIKGEECQHTEDWREGARTALEERLGLSQAWQQSCLVEDVHAHTFHREENVKSDGYPGLNTSYCIHWIALRVVDPCSQAVSCIGLPNGLEFASCDNDFCFGTQGMDDLGLPIGSQLNIWTWEREKKDVTTSVARPLPKRSPTSGVPEAHLTEVARFVKRVPLPAVSAQALSDLQRKLSSSLKFMPPSSSLCSAMEGKETDWAKAKKIAQSLLDRKYTLAKFSEDLAAFPELHLYLLDHAKQPTDDDAHEAAGMAMMSSGRTIGDEYQRTIGTFYAIFWLLRLHMDGKEGFCFGVDEDWVPHSSKAVNDVYLADKRLLFFQKGNWSYFGQLMRDAKLISEDGWGRAKVNEKRVVSLLALTAIHDIMKMDIILPQVQQQHSPFRGYTVGDTIGDHDHALSYIMAYYPHLLPSFRGLGEDERRAVEFTQCRLQFNHGWFVQGEAPPGAVFTCFKEVLKAESVHGRIKKEDLALYFVHWLTDLAGAEPTPLGGCEKFVIKFPMVVLNSFLRSFEFVERIVDETETQVMEEYLKMRWCESVPSPGELPTGDGAVAKMRLLCMAQMNAGLVLRAVDEVCTEDREVLYAEMALTGCAGQLYSAGICPKEVRERPYGPAFLIYYGPAFLQNMGNDSPAAKIRMLAEIYRLARIIWPAQAEKVAQYVTIRIDCIKEISVADIRKATLSGDKWVIVKRNETEAFVERSSQRRLNKMIRARQQMQILEVSKFDADPS</sequence>
<reference evidence="1" key="1">
    <citation type="submission" date="2023-10" db="EMBL/GenBank/DDBJ databases">
        <authorList>
            <person name="Chen Y."/>
            <person name="Shah S."/>
            <person name="Dougan E. K."/>
            <person name="Thang M."/>
            <person name="Chan C."/>
        </authorList>
    </citation>
    <scope>NUCLEOTIDE SEQUENCE [LARGE SCALE GENOMIC DNA]</scope>
</reference>
<keyword evidence="2" id="KW-1185">Reference proteome</keyword>
<organism evidence="1 2">
    <name type="scientific">Prorocentrum cordatum</name>
    <dbReference type="NCBI Taxonomy" id="2364126"/>
    <lineage>
        <taxon>Eukaryota</taxon>
        <taxon>Sar</taxon>
        <taxon>Alveolata</taxon>
        <taxon>Dinophyceae</taxon>
        <taxon>Prorocentrales</taxon>
        <taxon>Prorocentraceae</taxon>
        <taxon>Prorocentrum</taxon>
    </lineage>
</organism>
<dbReference type="Proteomes" id="UP001189429">
    <property type="component" value="Unassembled WGS sequence"/>
</dbReference>
<evidence type="ECO:0000313" key="2">
    <source>
        <dbReference type="Proteomes" id="UP001189429"/>
    </source>
</evidence>
<proteinExistence type="predicted"/>
<accession>A0ABN9YCJ2</accession>
<evidence type="ECO:0000313" key="1">
    <source>
        <dbReference type="EMBL" id="CAK0909864.1"/>
    </source>
</evidence>
<comment type="caution">
    <text evidence="1">The sequence shown here is derived from an EMBL/GenBank/DDBJ whole genome shotgun (WGS) entry which is preliminary data.</text>
</comment>